<keyword evidence="2" id="KW-1185">Reference proteome</keyword>
<evidence type="ECO:0000313" key="2">
    <source>
        <dbReference type="Proteomes" id="UP000268684"/>
    </source>
</evidence>
<dbReference type="InterPro" id="IPR023214">
    <property type="entry name" value="HAD_sf"/>
</dbReference>
<dbReference type="AlphaFoldDB" id="A0AAJ5NMU9"/>
<dbReference type="Pfam" id="PF00702">
    <property type="entry name" value="Hydrolase"/>
    <property type="match status" value="1"/>
</dbReference>
<gene>
    <name evidence="1" type="ORF">BSTAB16_7654</name>
</gene>
<sequence>MLEGTRVAFDLYGTLARRNPVAGALHPYEVFYTRVGEALEVPVADVRSALLTTDGADILECCAPALQGRPAVSGVAARAIASAAAEVRRANCEYEGVPALVHALRQAVDAGAEVAVLSNAAAFMEPAALLERIGVSVRAIFSYRVGAAKPDVTAFGAVWSDTADGPTIMVGDNWRSDILGAVSAGWRAVYTGAPRSQLLQARRAVQALAGHNATTKNPAAHEALRNLHVCLKPGGILDALSAASRP</sequence>
<dbReference type="EMBL" id="LR025744">
    <property type="protein sequence ID" value="VBB17437.1"/>
    <property type="molecule type" value="Genomic_DNA"/>
</dbReference>
<dbReference type="GO" id="GO:0016787">
    <property type="term" value="F:hydrolase activity"/>
    <property type="evidence" value="ECO:0007669"/>
    <property type="project" value="UniProtKB-KW"/>
</dbReference>
<dbReference type="Gene3D" id="3.40.50.1000">
    <property type="entry name" value="HAD superfamily/HAD-like"/>
    <property type="match status" value="1"/>
</dbReference>
<reference evidence="1 2" key="1">
    <citation type="submission" date="2017-11" db="EMBL/GenBank/DDBJ databases">
        <authorList>
            <person name="Seth-Smith MB H."/>
        </authorList>
    </citation>
    <scope>NUCLEOTIDE SEQUENCE [LARGE SCALE GENOMIC DNA]</scope>
    <source>
        <strain evidence="1">E</strain>
    </source>
</reference>
<protein>
    <submittedName>
        <fullName evidence="1">HAD family hydrolase</fullName>
    </submittedName>
</protein>
<name>A0AAJ5NMU9_9BURK</name>
<dbReference type="SUPFAM" id="SSF56784">
    <property type="entry name" value="HAD-like"/>
    <property type="match status" value="1"/>
</dbReference>
<proteinExistence type="predicted"/>
<dbReference type="Gene3D" id="1.20.120.1600">
    <property type="match status" value="1"/>
</dbReference>
<dbReference type="Proteomes" id="UP000268684">
    <property type="component" value="Chromosome III"/>
</dbReference>
<dbReference type="InterPro" id="IPR036412">
    <property type="entry name" value="HAD-like_sf"/>
</dbReference>
<evidence type="ECO:0000313" key="1">
    <source>
        <dbReference type="EMBL" id="VBB17437.1"/>
    </source>
</evidence>
<organism evidence="1 2">
    <name type="scientific">Burkholderia stabilis</name>
    <dbReference type="NCBI Taxonomy" id="95485"/>
    <lineage>
        <taxon>Bacteria</taxon>
        <taxon>Pseudomonadati</taxon>
        <taxon>Pseudomonadota</taxon>
        <taxon>Betaproteobacteria</taxon>
        <taxon>Burkholderiales</taxon>
        <taxon>Burkholderiaceae</taxon>
        <taxon>Burkholderia</taxon>
        <taxon>Burkholderia cepacia complex</taxon>
    </lineage>
</organism>
<accession>A0AAJ5NMU9</accession>
<keyword evidence="1" id="KW-0378">Hydrolase</keyword>